<evidence type="ECO:0000313" key="17">
    <source>
        <dbReference type="EMBL" id="KFN12184.1"/>
    </source>
</evidence>
<reference evidence="17 18" key="1">
    <citation type="submission" date="2014-04" db="EMBL/GenBank/DDBJ databases">
        <authorList>
            <person name="Bishop-Lilly K.A."/>
            <person name="Broomall S.M."/>
            <person name="Chain P.S."/>
            <person name="Chertkov O."/>
            <person name="Coyne S.R."/>
            <person name="Daligault H.E."/>
            <person name="Davenport K.W."/>
            <person name="Erkkila T."/>
            <person name="Frey K.G."/>
            <person name="Gibbons H.S."/>
            <person name="Gu W."/>
            <person name="Jaissle J."/>
            <person name="Johnson S.L."/>
            <person name="Koroleva G.I."/>
            <person name="Ladner J.T."/>
            <person name="Lo C.-C."/>
            <person name="Minogue T.D."/>
            <person name="Munk C."/>
            <person name="Palacios G.F."/>
            <person name="Redden C.L."/>
            <person name="Rosenzweig C.N."/>
            <person name="Scholz M.B."/>
            <person name="Teshima H."/>
            <person name="Xu Y."/>
        </authorList>
    </citation>
    <scope>NUCLEOTIDE SEQUENCE [LARGE SCALE GENOMIC DNA]</scope>
    <source>
        <strain evidence="17 18">8244</strain>
    </source>
</reference>
<evidence type="ECO:0000256" key="13">
    <source>
        <dbReference type="ARBA" id="ARBA00023136"/>
    </source>
</evidence>
<organism evidence="17 18">
    <name type="scientific">Paenibacillus macerans</name>
    <name type="common">Bacillus macerans</name>
    <dbReference type="NCBI Taxonomy" id="44252"/>
    <lineage>
        <taxon>Bacteria</taxon>
        <taxon>Bacillati</taxon>
        <taxon>Bacillota</taxon>
        <taxon>Bacilli</taxon>
        <taxon>Bacillales</taxon>
        <taxon>Paenibacillaceae</taxon>
        <taxon>Paenibacillus</taxon>
    </lineage>
</organism>
<keyword evidence="4" id="KW-1003">Cell membrane</keyword>
<evidence type="ECO:0000256" key="11">
    <source>
        <dbReference type="ARBA" id="ARBA00022989"/>
    </source>
</evidence>
<comment type="caution">
    <text evidence="17">The sequence shown here is derived from an EMBL/GenBank/DDBJ whole genome shotgun (WGS) entry which is preliminary data.</text>
</comment>
<dbReference type="Pfam" id="PF02518">
    <property type="entry name" value="HATPase_c"/>
    <property type="match status" value="1"/>
</dbReference>
<comment type="catalytic activity">
    <reaction evidence="1">
        <text>ATP + protein L-histidine = ADP + protein N-phospho-L-histidine.</text>
        <dbReference type="EC" id="2.7.13.3"/>
    </reaction>
</comment>
<dbReference type="GO" id="GO:0000155">
    <property type="term" value="F:phosphorelay sensor kinase activity"/>
    <property type="evidence" value="ECO:0007669"/>
    <property type="project" value="InterPro"/>
</dbReference>
<keyword evidence="6" id="KW-0808">Transferase</keyword>
<dbReference type="InterPro" id="IPR036890">
    <property type="entry name" value="HATPase_C_sf"/>
</dbReference>
<feature type="transmembrane region" description="Helical" evidence="14">
    <location>
        <begin position="6"/>
        <end position="27"/>
    </location>
</feature>
<evidence type="ECO:0000256" key="3">
    <source>
        <dbReference type="ARBA" id="ARBA00012438"/>
    </source>
</evidence>
<dbReference type="CDD" id="cd00075">
    <property type="entry name" value="HATPase"/>
    <property type="match status" value="1"/>
</dbReference>
<dbReference type="GO" id="GO:0005886">
    <property type="term" value="C:plasma membrane"/>
    <property type="evidence" value="ECO:0007669"/>
    <property type="project" value="UniProtKB-SubCell"/>
</dbReference>
<dbReference type="Gene3D" id="3.30.565.10">
    <property type="entry name" value="Histidine kinase-like ATPase, C-terminal domain"/>
    <property type="match status" value="1"/>
</dbReference>
<keyword evidence="18" id="KW-1185">Reference proteome</keyword>
<gene>
    <name evidence="17" type="ORF">DJ90_1949</name>
</gene>
<protein>
    <recommendedName>
        <fullName evidence="3">histidine kinase</fullName>
        <ecNumber evidence="3">2.7.13.3</ecNumber>
    </recommendedName>
</protein>
<evidence type="ECO:0000259" key="15">
    <source>
        <dbReference type="PROSITE" id="PS50109"/>
    </source>
</evidence>
<keyword evidence="10" id="KW-0067">ATP-binding</keyword>
<evidence type="ECO:0000259" key="16">
    <source>
        <dbReference type="PROSITE" id="PS50885"/>
    </source>
</evidence>
<dbReference type="AlphaFoldDB" id="A0A090ZLE5"/>
<dbReference type="RefSeq" id="WP_036624117.1">
    <property type="nucleotide sequence ID" value="NZ_BOSD01000019.1"/>
</dbReference>
<dbReference type="GeneID" id="77008194"/>
<dbReference type="InterPro" id="IPR005467">
    <property type="entry name" value="His_kinase_dom"/>
</dbReference>
<dbReference type="EMBL" id="JMQA01000001">
    <property type="protein sequence ID" value="KFN12184.1"/>
    <property type="molecule type" value="Genomic_DNA"/>
</dbReference>
<evidence type="ECO:0000256" key="6">
    <source>
        <dbReference type="ARBA" id="ARBA00022679"/>
    </source>
</evidence>
<keyword evidence="8" id="KW-0547">Nucleotide-binding</keyword>
<comment type="subcellular location">
    <subcellularLocation>
        <location evidence="2">Cell membrane</location>
        <topology evidence="2">Multi-pass membrane protein</topology>
    </subcellularLocation>
</comment>
<dbReference type="PROSITE" id="PS50109">
    <property type="entry name" value="HIS_KIN"/>
    <property type="match status" value="1"/>
</dbReference>
<feature type="domain" description="Histidine kinase" evidence="15">
    <location>
        <begin position="257"/>
        <end position="470"/>
    </location>
</feature>
<dbReference type="InterPro" id="IPR004358">
    <property type="entry name" value="Sig_transdc_His_kin-like_C"/>
</dbReference>
<dbReference type="PANTHER" id="PTHR45528">
    <property type="entry name" value="SENSOR HISTIDINE KINASE CPXA"/>
    <property type="match status" value="1"/>
</dbReference>
<dbReference type="Pfam" id="PF00512">
    <property type="entry name" value="HisKA"/>
    <property type="match status" value="1"/>
</dbReference>
<evidence type="ECO:0000256" key="9">
    <source>
        <dbReference type="ARBA" id="ARBA00022777"/>
    </source>
</evidence>
<sequence length="476" mass="55191">MRFWQKISLFSILTFIVIFNLASVLIIERNHSKMLQQEINTMLRENMNIRSTMEAVAPLLKIYNDFDYEKTVFTNIGNEFVARNNDQKMYLNIVDNMNRKVFNNVDFTGQHPELQGSSEDEIRYMLSDVGRRTILFTSSLVHINQKKYAIGYMKDVTPIYQERFEQYNFFLKVDLAACLIYMIVMFLISKGLTKPIDKMVKTAKVIAQGDFSKRVELKSKDEISNLAHHFNHMVSVVEDKIIELERHNLEKQRFIQNFTHELKTPLTSIIGYADFLRVTKYQEDVFLDGLNVIYNEAKRLESLSLKMMDLILVQADHFEMKMENLRTVIDEMDSALAMEAKDKNIRLVYDCKDCRLWMEKDLMKSLIFNLADNAIKASAEHGAVTIRTYEDHHQCVLTVEDRGIGIAPEHVDNIFEPFYVSDKARTRSYNGAGLGLSICQSIAKIHHGTFEVASEENKGTTVTVRFDVKRESEVDS</sequence>
<dbReference type="Pfam" id="PF00672">
    <property type="entry name" value="HAMP"/>
    <property type="match status" value="1"/>
</dbReference>
<dbReference type="FunFam" id="3.30.565.10:FF:000006">
    <property type="entry name" value="Sensor histidine kinase WalK"/>
    <property type="match status" value="1"/>
</dbReference>
<dbReference type="SUPFAM" id="SSF47384">
    <property type="entry name" value="Homodimeric domain of signal transducing histidine kinase"/>
    <property type="match status" value="1"/>
</dbReference>
<evidence type="ECO:0000256" key="5">
    <source>
        <dbReference type="ARBA" id="ARBA00022553"/>
    </source>
</evidence>
<dbReference type="PANTHER" id="PTHR45528:SF1">
    <property type="entry name" value="SENSOR HISTIDINE KINASE CPXA"/>
    <property type="match status" value="1"/>
</dbReference>
<feature type="domain" description="HAMP" evidence="16">
    <location>
        <begin position="190"/>
        <end position="242"/>
    </location>
</feature>
<dbReference type="CDD" id="cd00082">
    <property type="entry name" value="HisKA"/>
    <property type="match status" value="1"/>
</dbReference>
<dbReference type="InterPro" id="IPR003661">
    <property type="entry name" value="HisK_dim/P_dom"/>
</dbReference>
<keyword evidence="5" id="KW-0597">Phosphoprotein</keyword>
<evidence type="ECO:0000256" key="12">
    <source>
        <dbReference type="ARBA" id="ARBA00023012"/>
    </source>
</evidence>
<dbReference type="Gene3D" id="1.10.287.130">
    <property type="match status" value="1"/>
</dbReference>
<keyword evidence="11 14" id="KW-1133">Transmembrane helix</keyword>
<name>A0A090ZLE5_PAEMA</name>
<dbReference type="STRING" id="44252.DJ90_1949"/>
<dbReference type="SMART" id="SM00304">
    <property type="entry name" value="HAMP"/>
    <property type="match status" value="1"/>
</dbReference>
<dbReference type="SMART" id="SM00388">
    <property type="entry name" value="HisKA"/>
    <property type="match status" value="1"/>
</dbReference>
<evidence type="ECO:0000256" key="2">
    <source>
        <dbReference type="ARBA" id="ARBA00004651"/>
    </source>
</evidence>
<dbReference type="SUPFAM" id="SSF158472">
    <property type="entry name" value="HAMP domain-like"/>
    <property type="match status" value="1"/>
</dbReference>
<feature type="transmembrane region" description="Helical" evidence="14">
    <location>
        <begin position="169"/>
        <end position="188"/>
    </location>
</feature>
<dbReference type="PATRIC" id="fig|44252.3.peg.148"/>
<dbReference type="InterPro" id="IPR003660">
    <property type="entry name" value="HAMP_dom"/>
</dbReference>
<dbReference type="OrthoDB" id="9786919at2"/>
<dbReference type="EC" id="2.7.13.3" evidence="3"/>
<evidence type="ECO:0000256" key="14">
    <source>
        <dbReference type="SAM" id="Phobius"/>
    </source>
</evidence>
<dbReference type="Proteomes" id="UP000029278">
    <property type="component" value="Unassembled WGS sequence"/>
</dbReference>
<evidence type="ECO:0000256" key="4">
    <source>
        <dbReference type="ARBA" id="ARBA00022475"/>
    </source>
</evidence>
<dbReference type="PRINTS" id="PR00344">
    <property type="entry name" value="BCTRLSENSOR"/>
</dbReference>
<keyword evidence="12" id="KW-0902">Two-component regulatory system</keyword>
<dbReference type="Gene3D" id="6.10.340.10">
    <property type="match status" value="1"/>
</dbReference>
<dbReference type="GO" id="GO:0005524">
    <property type="term" value="F:ATP binding"/>
    <property type="evidence" value="ECO:0007669"/>
    <property type="project" value="UniProtKB-KW"/>
</dbReference>
<evidence type="ECO:0000256" key="1">
    <source>
        <dbReference type="ARBA" id="ARBA00000085"/>
    </source>
</evidence>
<proteinExistence type="predicted"/>
<dbReference type="SUPFAM" id="SSF55874">
    <property type="entry name" value="ATPase domain of HSP90 chaperone/DNA topoisomerase II/histidine kinase"/>
    <property type="match status" value="1"/>
</dbReference>
<evidence type="ECO:0000313" key="18">
    <source>
        <dbReference type="Proteomes" id="UP000029278"/>
    </source>
</evidence>
<keyword evidence="13 14" id="KW-0472">Membrane</keyword>
<dbReference type="PROSITE" id="PS50885">
    <property type="entry name" value="HAMP"/>
    <property type="match status" value="1"/>
</dbReference>
<accession>A0A090ZLE5</accession>
<dbReference type="SMART" id="SM00387">
    <property type="entry name" value="HATPase_c"/>
    <property type="match status" value="1"/>
</dbReference>
<keyword evidence="7 14" id="KW-0812">Transmembrane</keyword>
<dbReference type="InterPro" id="IPR036097">
    <property type="entry name" value="HisK_dim/P_sf"/>
</dbReference>
<dbReference type="CDD" id="cd06225">
    <property type="entry name" value="HAMP"/>
    <property type="match status" value="1"/>
</dbReference>
<evidence type="ECO:0000256" key="7">
    <source>
        <dbReference type="ARBA" id="ARBA00022692"/>
    </source>
</evidence>
<dbReference type="InterPro" id="IPR050398">
    <property type="entry name" value="HssS/ArlS-like"/>
</dbReference>
<dbReference type="HOGENOM" id="CLU_000445_89_6_9"/>
<evidence type="ECO:0000256" key="8">
    <source>
        <dbReference type="ARBA" id="ARBA00022741"/>
    </source>
</evidence>
<keyword evidence="9" id="KW-0418">Kinase</keyword>
<dbReference type="InterPro" id="IPR003594">
    <property type="entry name" value="HATPase_dom"/>
</dbReference>
<evidence type="ECO:0000256" key="10">
    <source>
        <dbReference type="ARBA" id="ARBA00022840"/>
    </source>
</evidence>